<dbReference type="InterPro" id="IPR023389">
    <property type="entry name" value="DOPA-like_sf"/>
</dbReference>
<keyword evidence="2" id="KW-1185">Reference proteome</keyword>
<sequence length="116" mass="13624">MLENKTPVNKYTDYHAHVYFDASSRALAKNIYQEILDNFDLKIGTFHEKCVGPHPHWSFQIAFQSKDFEHVIPWLDNKRKNLTVLVHALTGNDYQDHTEFAYWLGEPVKLELSIFS</sequence>
<dbReference type="PIRSF" id="PIRSF028139">
    <property type="entry name" value="DOPA-diox_rel_Mll2280"/>
    <property type="match status" value="1"/>
</dbReference>
<dbReference type="Pfam" id="PF08883">
    <property type="entry name" value="DOPA_dioxygen"/>
    <property type="match status" value="1"/>
</dbReference>
<comment type="caution">
    <text evidence="1">The sequence shown here is derived from an EMBL/GenBank/DDBJ whole genome shotgun (WGS) entry which is preliminary data.</text>
</comment>
<dbReference type="GeneID" id="57361550"/>
<proteinExistence type="predicted"/>
<dbReference type="RefSeq" id="WP_063357827.1">
    <property type="nucleotide sequence ID" value="NZ_AQHB01000046.1"/>
</dbReference>
<evidence type="ECO:0008006" key="3">
    <source>
        <dbReference type="Google" id="ProtNLM"/>
    </source>
</evidence>
<gene>
    <name evidence="1" type="ORF">N475_15420</name>
</gene>
<dbReference type="PATRIC" id="fig|1365250.3.peg.2315"/>
<dbReference type="EMBL" id="AUYB01000102">
    <property type="protein sequence ID" value="KZN38015.1"/>
    <property type="molecule type" value="Genomic_DNA"/>
</dbReference>
<reference evidence="1 2" key="1">
    <citation type="submission" date="2013-07" db="EMBL/GenBank/DDBJ databases">
        <title>Comparative Genomic and Metabolomic Analysis of Twelve Strains of Pseudoalteromonas luteoviolacea.</title>
        <authorList>
            <person name="Vynne N.G."/>
            <person name="Mansson M."/>
            <person name="Gram L."/>
        </authorList>
    </citation>
    <scope>NUCLEOTIDE SEQUENCE [LARGE SCALE GENOMIC DNA]</scope>
    <source>
        <strain evidence="1 2">DSM 6061</strain>
    </source>
</reference>
<dbReference type="SUPFAM" id="SSF143410">
    <property type="entry name" value="DOPA-like"/>
    <property type="match status" value="1"/>
</dbReference>
<dbReference type="AlphaFoldDB" id="A0A166WS91"/>
<evidence type="ECO:0000313" key="2">
    <source>
        <dbReference type="Proteomes" id="UP000076643"/>
    </source>
</evidence>
<dbReference type="PANTHER" id="PTHR36423">
    <property type="entry name" value="AFR070WP"/>
    <property type="match status" value="1"/>
</dbReference>
<name>A0A166WS91_9GAMM</name>
<dbReference type="Proteomes" id="UP000076643">
    <property type="component" value="Unassembled WGS sequence"/>
</dbReference>
<dbReference type="PANTHER" id="PTHR36423:SF2">
    <property type="entry name" value="AFR070WP"/>
    <property type="match status" value="1"/>
</dbReference>
<protein>
    <recommendedName>
        <fullName evidence="3">DOPA 4,5-dioxygenase</fullName>
    </recommendedName>
</protein>
<accession>A0A166WS91</accession>
<organism evidence="1 2">
    <name type="scientific">Pseudoalteromonas luteoviolacea DSM 6061</name>
    <dbReference type="NCBI Taxonomy" id="1365250"/>
    <lineage>
        <taxon>Bacteria</taxon>
        <taxon>Pseudomonadati</taxon>
        <taxon>Pseudomonadota</taxon>
        <taxon>Gammaproteobacteria</taxon>
        <taxon>Alteromonadales</taxon>
        <taxon>Pseudoalteromonadaceae</taxon>
        <taxon>Pseudoalteromonas</taxon>
    </lineage>
</organism>
<dbReference type="InterPro" id="IPR014980">
    <property type="entry name" value="DOPA_dioxygen"/>
</dbReference>
<evidence type="ECO:0000313" key="1">
    <source>
        <dbReference type="EMBL" id="KZN38015.1"/>
    </source>
</evidence>
<dbReference type="Gene3D" id="3.30.70.1240">
    <property type="entry name" value="DOPA-like domains"/>
    <property type="match status" value="1"/>
</dbReference>